<name>A0A382KJ67_9ZZZZ</name>
<dbReference type="Gene3D" id="3.40.50.10490">
    <property type="entry name" value="Glucose-6-phosphate isomerase like protein, domain 1"/>
    <property type="match status" value="2"/>
</dbReference>
<dbReference type="GO" id="GO:0097367">
    <property type="term" value="F:carbohydrate derivative binding"/>
    <property type="evidence" value="ECO:0007669"/>
    <property type="project" value="InterPro"/>
</dbReference>
<dbReference type="Pfam" id="PF10432">
    <property type="entry name" value="bact-PGI_C"/>
    <property type="match status" value="1"/>
</dbReference>
<dbReference type="CDD" id="cd05637">
    <property type="entry name" value="SIS_PGI_PMI_2"/>
    <property type="match status" value="1"/>
</dbReference>
<evidence type="ECO:0000256" key="2">
    <source>
        <dbReference type="ARBA" id="ARBA00023235"/>
    </source>
</evidence>
<dbReference type="GO" id="GO:0004476">
    <property type="term" value="F:mannose-6-phosphate isomerase activity"/>
    <property type="evidence" value="ECO:0007669"/>
    <property type="project" value="InterPro"/>
</dbReference>
<evidence type="ECO:0000256" key="1">
    <source>
        <dbReference type="ARBA" id="ARBA00010523"/>
    </source>
</evidence>
<protein>
    <recommendedName>
        <fullName evidence="3">Bifunctional glucose-6-phosphate/mannose-6-phosphate isomerase C-terminal domain-containing protein</fullName>
    </recommendedName>
</protein>
<dbReference type="SUPFAM" id="SSF53697">
    <property type="entry name" value="SIS domain"/>
    <property type="match status" value="1"/>
</dbReference>
<dbReference type="GO" id="GO:1901135">
    <property type="term" value="P:carbohydrate derivative metabolic process"/>
    <property type="evidence" value="ECO:0007669"/>
    <property type="project" value="InterPro"/>
</dbReference>
<dbReference type="InterPro" id="IPR046348">
    <property type="entry name" value="SIS_dom_sf"/>
</dbReference>
<organism evidence="4">
    <name type="scientific">marine metagenome</name>
    <dbReference type="NCBI Taxonomy" id="408172"/>
    <lineage>
        <taxon>unclassified sequences</taxon>
        <taxon>metagenomes</taxon>
        <taxon>ecological metagenomes</taxon>
    </lineage>
</organism>
<feature type="domain" description="Bifunctional glucose-6-phosphate/mannose-6-phosphate isomerase C-terminal" evidence="3">
    <location>
        <begin position="96"/>
        <end position="245"/>
    </location>
</feature>
<gene>
    <name evidence="4" type="ORF">METZ01_LOCUS277848</name>
</gene>
<dbReference type="InterPro" id="IPR019490">
    <property type="entry name" value="Glu6P/Mann6P_isomerase_C"/>
</dbReference>
<comment type="similarity">
    <text evidence="1">Belongs to the PGI/PMI family.</text>
</comment>
<proteinExistence type="inferred from homology"/>
<accession>A0A382KJ67</accession>
<feature type="non-terminal residue" evidence="4">
    <location>
        <position position="1"/>
    </location>
</feature>
<evidence type="ECO:0000313" key="4">
    <source>
        <dbReference type="EMBL" id="SVC24994.1"/>
    </source>
</evidence>
<dbReference type="GO" id="GO:0005975">
    <property type="term" value="P:carbohydrate metabolic process"/>
    <property type="evidence" value="ECO:0007669"/>
    <property type="project" value="InterPro"/>
</dbReference>
<evidence type="ECO:0000259" key="3">
    <source>
        <dbReference type="Pfam" id="PF10432"/>
    </source>
</evidence>
<keyword evidence="2" id="KW-0413">Isomerase</keyword>
<reference evidence="4" key="1">
    <citation type="submission" date="2018-05" db="EMBL/GenBank/DDBJ databases">
        <authorList>
            <person name="Lanie J.A."/>
            <person name="Ng W.-L."/>
            <person name="Kazmierczak K.M."/>
            <person name="Andrzejewski T.M."/>
            <person name="Davidsen T.M."/>
            <person name="Wayne K.J."/>
            <person name="Tettelin H."/>
            <person name="Glass J.I."/>
            <person name="Rusch D."/>
            <person name="Podicherti R."/>
            <person name="Tsui H.-C.T."/>
            <person name="Winkler M.E."/>
        </authorList>
    </citation>
    <scope>NUCLEOTIDE SEQUENCE</scope>
</reference>
<sequence length="254" mass="27932">EEPIQAFRSALQRKANLLAITAGGRLYDIATSEGIPLFKIDYIGEPRTALGYSFLTPLAVLQNLSMISQKDQEVEEAIHVLTNLSECLGPDVPTNQNPAKELAVNLHGKLIVIFGGGLFSGVARRWKTQFNENSKAWAFSELLPDAGHNTIVGLKWPKAMSRRTSSVFLNSLSLNRRIRVTYQVLGEFIRKSGGTYNVVDGIGKGALAQILSAIMFGDYTSYYLAILNGEDPAPVAPIEHLKNRLSLYDSNYTT</sequence>
<dbReference type="GO" id="GO:0004347">
    <property type="term" value="F:glucose-6-phosphate isomerase activity"/>
    <property type="evidence" value="ECO:0007669"/>
    <property type="project" value="InterPro"/>
</dbReference>
<dbReference type="AlphaFoldDB" id="A0A382KJ67"/>
<dbReference type="EMBL" id="UINC01081290">
    <property type="protein sequence ID" value="SVC24994.1"/>
    <property type="molecule type" value="Genomic_DNA"/>
</dbReference>